<dbReference type="InterPro" id="IPR044925">
    <property type="entry name" value="His-Me_finger_sf"/>
</dbReference>
<protein>
    <submittedName>
        <fullName evidence="2">Putative HNH homing endonuclease</fullName>
    </submittedName>
</protein>
<dbReference type="InterPro" id="IPR003615">
    <property type="entry name" value="HNH_nuc"/>
</dbReference>
<reference evidence="2 3" key="1">
    <citation type="journal article" date="2017" name="Nat. Commun.">
        <title>Internalization of a polysialic acid-binding Escherichia coli bacteriophage into eukaryotic neuroblastoma cells.</title>
        <authorList>
            <person name="Lehti T.A."/>
            <person name="Pajunen M.I."/>
            <person name="Skog M.S."/>
            <person name="Finne J."/>
        </authorList>
    </citation>
    <scope>NUCLEOTIDE SEQUENCE [LARGE SCALE GENOMIC DNA]</scope>
</reference>
<dbReference type="Pfam" id="PF13392">
    <property type="entry name" value="HNH_3"/>
    <property type="match status" value="1"/>
</dbReference>
<dbReference type="Proteomes" id="UP000241961">
    <property type="component" value="Segment"/>
</dbReference>
<keyword evidence="2" id="KW-0378">Hydrolase</keyword>
<keyword evidence="3" id="KW-1185">Reference proteome</keyword>
<proteinExistence type="predicted"/>
<dbReference type="SUPFAM" id="SSF54060">
    <property type="entry name" value="His-Me finger endonucleases"/>
    <property type="match status" value="1"/>
</dbReference>
<accession>A0A2H4N1Z5</accession>
<dbReference type="Gene3D" id="3.90.75.20">
    <property type="match status" value="1"/>
</dbReference>
<feature type="domain" description="HNH nuclease" evidence="1">
    <location>
        <begin position="50"/>
        <end position="91"/>
    </location>
</feature>
<keyword evidence="2" id="KW-0540">Nuclease</keyword>
<keyword evidence="2" id="KW-0255">Endonuclease</keyword>
<sequence length="110" mass="12889">MIKQIEEEGYTILPEGVILSKRKQPMRFSVNHKGYARIGLMLKGKQRFFYLHVIIATKFCKKLPHHTQVNHKDGNKLNNAKDNLEWCTASETYCTNTMETYKEILLCTLR</sequence>
<evidence type="ECO:0000313" key="3">
    <source>
        <dbReference type="Proteomes" id="UP000241961"/>
    </source>
</evidence>
<evidence type="ECO:0000313" key="2">
    <source>
        <dbReference type="EMBL" id="ATS93348.1"/>
    </source>
</evidence>
<gene>
    <name evidence="2" type="ORF">mutPK1A2_p49</name>
</gene>
<name>A0A2H4N1Z5_9CAUD</name>
<evidence type="ECO:0000259" key="1">
    <source>
        <dbReference type="Pfam" id="PF13392"/>
    </source>
</evidence>
<organism evidence="2 3">
    <name type="scientific">Escherichia phage mutPK1A2</name>
    <dbReference type="NCBI Taxonomy" id="2783800"/>
    <lineage>
        <taxon>Viruses</taxon>
        <taxon>Duplodnaviria</taxon>
        <taxon>Heunggongvirae</taxon>
        <taxon>Uroviricota</taxon>
        <taxon>Caudoviricetes</taxon>
        <taxon>Autographivirales</taxon>
        <taxon>Autosignataviridae</taxon>
        <taxon>Molineuxvirinae</taxon>
        <taxon>Vectrevirus</taxon>
        <taxon>Vectrevirus mutPK1A2</taxon>
    </lineage>
</organism>
<dbReference type="EMBL" id="MG004687">
    <property type="protein sequence ID" value="ATS93348.1"/>
    <property type="molecule type" value="Genomic_DNA"/>
</dbReference>
<dbReference type="GO" id="GO:0004519">
    <property type="term" value="F:endonuclease activity"/>
    <property type="evidence" value="ECO:0007669"/>
    <property type="project" value="UniProtKB-KW"/>
</dbReference>